<dbReference type="EMBL" id="JAAMOW010000005">
    <property type="protein sequence ID" value="NGY05468.1"/>
    <property type="molecule type" value="Genomic_DNA"/>
</dbReference>
<feature type="domain" description="BIG2" evidence="2">
    <location>
        <begin position="215"/>
        <end position="313"/>
    </location>
</feature>
<dbReference type="PANTHER" id="PTHR23019">
    <property type="entry name" value="NUCLEAR PORE MEMBRANE GLYCOPROTEIN GP210-RELATED"/>
    <property type="match status" value="1"/>
</dbReference>
<sequence>MKRYGLLSVLAALVLTACGNGSVKSPDFEPQLLNLAVTPASQSVGTGETRQFTAMGTFSVQPGAPADTPHDITDSVSWSSSDPSVASIDSKTGVATGVGQGTTTITASRDGINATATLTGEGIVLRSITVTPPQGATTVGGTPVQYVAQGVYSNSPTPQDITDAVISWTIADTTIGSIAPSTGKTVKVTGLRSGLTTVTASAKGIDGTAQFGVGQLTSVAISPKTASSPLGRAFQFQAIGTYSLQTGSSQTFTLPIPASWTAVNATGNTGDAPTLDTACDGQTSTSCKVTGHSQGDVDIKATVVDGAAGTFTDTAVLTVTEPVLDSVQITPDPIDVSPRTTPDNVDLPLGASQDFFPLYYYTDAPGVPVVAPRTAADKVVWSTSDATTVGITAKADNSITATAKKQGTANVVATAGSISDSVAVKVGPAAITQLLSVRPAKAYVGVGRQVEFTAVGLYSTGETKDIADGGVTWSSSDPSIASIDATTGVATAGANASATGVTITATLNSDTTQHATATLIVTPEACATPLLAADGATATEGPAVGVCLLCGVTGADNVIDADLASVGVITVGVGALNASRSIDVTAAASGAPYAVPFAAGSRPAFIIANANGPLVLAEVASQIQLSTLLNGAVQESTDNPVTPLRLDLLGAELISLNKTQGLVSFATSLPYDGVRIQLKSGLATALSTVEVGAACGTSLLPVQPASGISSLETAGVASTDEPSIEVGASLTLVAHDFTDPSQSLNSDDVSWTSGNTALATVSPTGVVTGVGAGEVVITGTLKNTSACGTHCSASRTIKVSSAICEVPLQMSQGATVDSLFSGLCLLCSTSNLNNVIDAQPQTYGQVYLPVGLLNAAVTVTATAKPPYAPFTAGPTTGFVVASENGALLTAEIGNQIVVRTLSGGTPTGDASNTAATPLRLDLLGTSLTGALGTTAQPLFISTTKSFDAVQITFNSGLATALSSYRLYAACGKGPQ</sequence>
<dbReference type="RefSeq" id="WP_166256989.1">
    <property type="nucleotide sequence ID" value="NZ_JAAMOW010000005.1"/>
</dbReference>
<dbReference type="AlphaFoldDB" id="A0A6M2BSK5"/>
<name>A0A6M2BSK5_9GAMM</name>
<dbReference type="PANTHER" id="PTHR23019:SF0">
    <property type="entry name" value="NUCLEAR PORE MEMBRANE GLYCOPROTEIN 210"/>
    <property type="match status" value="1"/>
</dbReference>
<dbReference type="PROSITE" id="PS51257">
    <property type="entry name" value="PROKAR_LIPOPROTEIN"/>
    <property type="match status" value="1"/>
</dbReference>
<dbReference type="InterPro" id="IPR045197">
    <property type="entry name" value="NUP210-like"/>
</dbReference>
<feature type="chain" id="PRO_5026936723" description="BIG2 domain-containing protein" evidence="1">
    <location>
        <begin position="18"/>
        <end position="975"/>
    </location>
</feature>
<gene>
    <name evidence="3" type="ORF">G7Y85_11865</name>
</gene>
<dbReference type="SMART" id="SM00635">
    <property type="entry name" value="BID_2"/>
    <property type="match status" value="6"/>
</dbReference>
<keyword evidence="1" id="KW-0732">Signal</keyword>
<dbReference type="SUPFAM" id="SSF49373">
    <property type="entry name" value="Invasin/intimin cell-adhesion fragments"/>
    <property type="match status" value="3"/>
</dbReference>
<dbReference type="Proteomes" id="UP000472676">
    <property type="component" value="Unassembled WGS sequence"/>
</dbReference>
<reference evidence="3 4" key="1">
    <citation type="journal article" date="2014" name="Int. J. Syst. Evol. Microbiol.">
        <title>Solimonas terrae sp. nov., isolated from soil.</title>
        <authorList>
            <person name="Kim S.J."/>
            <person name="Moon J.Y."/>
            <person name="Weon H.Y."/>
            <person name="Ahn J.H."/>
            <person name="Chen W.M."/>
            <person name="Kwon S.W."/>
        </authorList>
    </citation>
    <scope>NUCLEOTIDE SEQUENCE [LARGE SCALE GENOMIC DNA]</scope>
    <source>
        <strain evidence="3 4">KIS83-12</strain>
    </source>
</reference>
<protein>
    <recommendedName>
        <fullName evidence="2">BIG2 domain-containing protein</fullName>
    </recommendedName>
</protein>
<evidence type="ECO:0000313" key="3">
    <source>
        <dbReference type="EMBL" id="NGY05468.1"/>
    </source>
</evidence>
<feature type="domain" description="BIG2" evidence="2">
    <location>
        <begin position="124"/>
        <end position="212"/>
    </location>
</feature>
<organism evidence="3 4">
    <name type="scientific">Solimonas terrae</name>
    <dbReference type="NCBI Taxonomy" id="1396819"/>
    <lineage>
        <taxon>Bacteria</taxon>
        <taxon>Pseudomonadati</taxon>
        <taxon>Pseudomonadota</taxon>
        <taxon>Gammaproteobacteria</taxon>
        <taxon>Nevskiales</taxon>
        <taxon>Nevskiaceae</taxon>
        <taxon>Solimonas</taxon>
    </lineage>
</organism>
<comment type="caution">
    <text evidence="3">The sequence shown here is derived from an EMBL/GenBank/DDBJ whole genome shotgun (WGS) entry which is preliminary data.</text>
</comment>
<evidence type="ECO:0000313" key="4">
    <source>
        <dbReference type="Proteomes" id="UP000472676"/>
    </source>
</evidence>
<feature type="domain" description="BIG2" evidence="2">
    <location>
        <begin position="431"/>
        <end position="517"/>
    </location>
</feature>
<dbReference type="InterPro" id="IPR008964">
    <property type="entry name" value="Invasin/intimin_cell_adhesion"/>
</dbReference>
<proteinExistence type="predicted"/>
<evidence type="ECO:0000259" key="2">
    <source>
        <dbReference type="SMART" id="SM00635"/>
    </source>
</evidence>
<dbReference type="Gene3D" id="2.60.40.1080">
    <property type="match status" value="6"/>
</dbReference>
<evidence type="ECO:0000256" key="1">
    <source>
        <dbReference type="SAM" id="SignalP"/>
    </source>
</evidence>
<accession>A0A6M2BSK5</accession>
<dbReference type="Pfam" id="PF02368">
    <property type="entry name" value="Big_2"/>
    <property type="match status" value="3"/>
</dbReference>
<keyword evidence="4" id="KW-1185">Reference proteome</keyword>
<feature type="domain" description="BIG2" evidence="2">
    <location>
        <begin position="334"/>
        <end position="425"/>
    </location>
</feature>
<feature type="domain" description="BIG2" evidence="2">
    <location>
        <begin position="712"/>
        <end position="790"/>
    </location>
</feature>
<dbReference type="InterPro" id="IPR003343">
    <property type="entry name" value="Big_2"/>
</dbReference>
<feature type="domain" description="BIG2" evidence="2">
    <location>
        <begin position="31"/>
        <end position="119"/>
    </location>
</feature>
<feature type="signal peptide" evidence="1">
    <location>
        <begin position="1"/>
        <end position="17"/>
    </location>
</feature>